<keyword evidence="2" id="KW-0732">Signal</keyword>
<gene>
    <name evidence="4" type="ORF">D0860_07799</name>
</gene>
<organism evidence="4 5">
    <name type="scientific">Hortaea werneckii</name>
    <name type="common">Black yeast</name>
    <name type="synonym">Cladosporium werneckii</name>
    <dbReference type="NCBI Taxonomy" id="91943"/>
    <lineage>
        <taxon>Eukaryota</taxon>
        <taxon>Fungi</taxon>
        <taxon>Dikarya</taxon>
        <taxon>Ascomycota</taxon>
        <taxon>Pezizomycotina</taxon>
        <taxon>Dothideomycetes</taxon>
        <taxon>Dothideomycetidae</taxon>
        <taxon>Mycosphaerellales</taxon>
        <taxon>Teratosphaeriaceae</taxon>
        <taxon>Hortaea</taxon>
    </lineage>
</organism>
<feature type="region of interest" description="Disordered" evidence="1">
    <location>
        <begin position="42"/>
        <end position="62"/>
    </location>
</feature>
<dbReference type="AlphaFoldDB" id="A0A3M7GIV4"/>
<evidence type="ECO:0000313" key="5">
    <source>
        <dbReference type="Proteomes" id="UP000280598"/>
    </source>
</evidence>
<evidence type="ECO:0000256" key="1">
    <source>
        <dbReference type="SAM" id="MobiDB-lite"/>
    </source>
</evidence>
<dbReference type="InterPro" id="IPR008972">
    <property type="entry name" value="Cupredoxin"/>
</dbReference>
<dbReference type="GO" id="GO:0016491">
    <property type="term" value="F:oxidoreductase activity"/>
    <property type="evidence" value="ECO:0007669"/>
    <property type="project" value="InterPro"/>
</dbReference>
<evidence type="ECO:0000256" key="2">
    <source>
        <dbReference type="SAM" id="SignalP"/>
    </source>
</evidence>
<feature type="domain" description="Plastocyanin-like" evidence="3">
    <location>
        <begin position="426"/>
        <end position="521"/>
    </location>
</feature>
<feature type="chain" id="PRO_5017956337" description="Plastocyanin-like domain-containing protein" evidence="2">
    <location>
        <begin position="25"/>
        <end position="540"/>
    </location>
</feature>
<proteinExistence type="predicted"/>
<feature type="region of interest" description="Disordered" evidence="1">
    <location>
        <begin position="293"/>
        <end position="391"/>
    </location>
</feature>
<dbReference type="VEuPathDB" id="FungiDB:BTJ68_14868"/>
<comment type="caution">
    <text evidence="4">The sequence shown here is derived from an EMBL/GenBank/DDBJ whole genome shotgun (WGS) entry which is preliminary data.</text>
</comment>
<dbReference type="Proteomes" id="UP000280598">
    <property type="component" value="Unassembled WGS sequence"/>
</dbReference>
<protein>
    <recommendedName>
        <fullName evidence="3">Plastocyanin-like domain-containing protein</fullName>
    </recommendedName>
</protein>
<evidence type="ECO:0000313" key="4">
    <source>
        <dbReference type="EMBL" id="RMZ00944.1"/>
    </source>
</evidence>
<dbReference type="EMBL" id="QWIS01000226">
    <property type="protein sequence ID" value="RMZ00944.1"/>
    <property type="molecule type" value="Genomic_DNA"/>
</dbReference>
<name>A0A3M7GIV4_HORWE</name>
<feature type="compositionally biased region" description="Gly residues" evidence="1">
    <location>
        <begin position="376"/>
        <end position="387"/>
    </location>
</feature>
<accession>A0A3M7GIV4</accession>
<dbReference type="Pfam" id="PF07731">
    <property type="entry name" value="Cu-oxidase_2"/>
    <property type="match status" value="1"/>
</dbReference>
<sequence length="540" mass="58070">MAPLPSSSRLLSLATLFTLPLANAQSYVITTIGTTVTTVTTTASTTNPSFSSSSDQDPESPYLSSCAAGLNGVLPSPTPAQWDYSGNVRRYYIAAEEVEWDYAPSGWDNWLGVPMANSPRANMAGANTYGTKWLKALYRGYTDASFTELTEQPPWQGTQGPTIRSEVGDLVEIMFLNRLSRNYATVHSMGLTYVKADGGATYANVTDPGRNITLGEADAVPPSNVYEGVEPGGYHSYVAMQQDTNAGLIGPHITYGRGLMEQTMAEYREFTLLYMIYEESDSWLSAQNAESLNAGGNGNSKRDADEAEEPSFWRRWLQPRAPWGPRAARSGGPHDDGTWGQKNRVADPSSSSSSAPSSASSGGGNAAPSGAMGAMPIGGGGMPGGGSMMPMTGSIDTENLYSANQSVWRPQVINLSGSNQFGGQAPSFFSMNGYIFANNPIFDMCFNDKVIWYVNSYGSMSHVFHMHGNNFEYGGVTSYAISVNDGEGKTLYMDATGAGLWQVLCHVNFHHTLGMVANYQVYYPDQCPLPALESSSENTS</sequence>
<feature type="signal peptide" evidence="2">
    <location>
        <begin position="1"/>
        <end position="24"/>
    </location>
</feature>
<dbReference type="InterPro" id="IPR011706">
    <property type="entry name" value="Cu-oxidase_C"/>
</dbReference>
<dbReference type="SUPFAM" id="SSF49503">
    <property type="entry name" value="Cupredoxins"/>
    <property type="match status" value="2"/>
</dbReference>
<dbReference type="GO" id="GO:0005507">
    <property type="term" value="F:copper ion binding"/>
    <property type="evidence" value="ECO:0007669"/>
    <property type="project" value="InterPro"/>
</dbReference>
<evidence type="ECO:0000259" key="3">
    <source>
        <dbReference type="Pfam" id="PF07731"/>
    </source>
</evidence>
<feature type="compositionally biased region" description="Low complexity" evidence="1">
    <location>
        <begin position="348"/>
        <end position="375"/>
    </location>
</feature>
<dbReference type="Gene3D" id="2.60.40.420">
    <property type="entry name" value="Cupredoxins - blue copper proteins"/>
    <property type="match status" value="2"/>
</dbReference>
<reference evidence="4 5" key="1">
    <citation type="journal article" date="2018" name="BMC Genomics">
        <title>Genomic evidence for intraspecific hybridization in a clonal and extremely halotolerant yeast.</title>
        <authorList>
            <person name="Gostincar C."/>
            <person name="Stajich J.E."/>
            <person name="Zupancic J."/>
            <person name="Zalar P."/>
            <person name="Gunde-Cimerman N."/>
        </authorList>
    </citation>
    <scope>NUCLEOTIDE SEQUENCE [LARGE SCALE GENOMIC DNA]</scope>
    <source>
        <strain evidence="4 5">EXF-562</strain>
    </source>
</reference>
<feature type="compositionally biased region" description="Low complexity" evidence="1">
    <location>
        <begin position="42"/>
        <end position="54"/>
    </location>
</feature>